<keyword evidence="11" id="KW-1185">Reference proteome</keyword>
<dbReference type="EC" id="2.7.7.7" evidence="2"/>
<comment type="catalytic activity">
    <reaction evidence="8">
        <text>DNA(n) + a 2'-deoxyribonucleoside 5'-triphosphate = DNA(n+1) + diphosphate</text>
        <dbReference type="Rhea" id="RHEA:22508"/>
        <dbReference type="Rhea" id="RHEA-COMP:17339"/>
        <dbReference type="Rhea" id="RHEA-COMP:17340"/>
        <dbReference type="ChEBI" id="CHEBI:33019"/>
        <dbReference type="ChEBI" id="CHEBI:61560"/>
        <dbReference type="ChEBI" id="CHEBI:173112"/>
        <dbReference type="EC" id="2.7.7.7"/>
    </reaction>
</comment>
<keyword evidence="6" id="KW-0239">DNA-directed DNA polymerase</keyword>
<evidence type="ECO:0000256" key="6">
    <source>
        <dbReference type="ARBA" id="ARBA00022932"/>
    </source>
</evidence>
<evidence type="ECO:0000259" key="9">
    <source>
        <dbReference type="Pfam" id="PF03175"/>
    </source>
</evidence>
<evidence type="ECO:0000313" key="10">
    <source>
        <dbReference type="EMBL" id="WAR09597.1"/>
    </source>
</evidence>
<evidence type="ECO:0000256" key="2">
    <source>
        <dbReference type="ARBA" id="ARBA00012417"/>
    </source>
</evidence>
<dbReference type="InterPro" id="IPR004868">
    <property type="entry name" value="DNA-dir_DNA_pol_B_mt/vir"/>
</dbReference>
<evidence type="ECO:0000256" key="4">
    <source>
        <dbReference type="ARBA" id="ARBA00022695"/>
    </source>
</evidence>
<gene>
    <name evidence="10" type="ORF">MAR_034673</name>
</gene>
<dbReference type="Pfam" id="PF03175">
    <property type="entry name" value="DNA_pol_B_2"/>
    <property type="match status" value="1"/>
</dbReference>
<dbReference type="SUPFAM" id="SSF56672">
    <property type="entry name" value="DNA/RNA polymerases"/>
    <property type="match status" value="1"/>
</dbReference>
<dbReference type="PANTHER" id="PTHR33568:SF3">
    <property type="entry name" value="DNA-DIRECTED DNA POLYMERASE"/>
    <property type="match status" value="1"/>
</dbReference>
<evidence type="ECO:0000256" key="8">
    <source>
        <dbReference type="ARBA" id="ARBA00049244"/>
    </source>
</evidence>
<evidence type="ECO:0000256" key="5">
    <source>
        <dbReference type="ARBA" id="ARBA00022705"/>
    </source>
</evidence>
<evidence type="ECO:0000256" key="3">
    <source>
        <dbReference type="ARBA" id="ARBA00022679"/>
    </source>
</evidence>
<proteinExistence type="inferred from homology"/>
<accession>A0ABY7EKU2</accession>
<keyword evidence="4" id="KW-0548">Nucleotidyltransferase</keyword>
<keyword evidence="5" id="KW-0235">DNA replication</keyword>
<sequence>MTAFLNRNYFCDQCKKGYQHKERHSCNNPYNLCRRCIQTAEEWNIVIHDCFMQHMKKTEDGISTCDTFFRCKQCSQLINLSKHKRPRVRRNLMQNMVISVSCNLSKMLMKSSKSTIEKTLETKYIFLVLNAPKINALNVKMVINQEPRLSVRIAGNLVHNVCGECIAINITPSSKCFKCGTNERFFAGPNTTYLFCKWLFSEENESHGYNSYPILRYLHTNAVLPEIQSELVLLMDIELKQKQSLMAYKWLSYLDLTKWMYTTELHKEKRLFLEFHGVFGMVAQGVIQGHRPNRSFQTVRKGHQRYENQYYDVTSLYPFINKTANIPMGHPKIITENLKEIGQYEGLVKCKVLPPKGPNMPVLPMKCTEN</sequence>
<dbReference type="EMBL" id="CP111018">
    <property type="protein sequence ID" value="WAR09597.1"/>
    <property type="molecule type" value="Genomic_DNA"/>
</dbReference>
<organism evidence="10 11">
    <name type="scientific">Mya arenaria</name>
    <name type="common">Soft-shell clam</name>
    <dbReference type="NCBI Taxonomy" id="6604"/>
    <lineage>
        <taxon>Eukaryota</taxon>
        <taxon>Metazoa</taxon>
        <taxon>Spiralia</taxon>
        <taxon>Lophotrochozoa</taxon>
        <taxon>Mollusca</taxon>
        <taxon>Bivalvia</taxon>
        <taxon>Autobranchia</taxon>
        <taxon>Heteroconchia</taxon>
        <taxon>Euheterodonta</taxon>
        <taxon>Imparidentia</taxon>
        <taxon>Neoheterodontei</taxon>
        <taxon>Myida</taxon>
        <taxon>Myoidea</taxon>
        <taxon>Myidae</taxon>
        <taxon>Mya</taxon>
    </lineage>
</organism>
<feature type="domain" description="DNA-directed DNA polymerase family B mitochondria/virus" evidence="9">
    <location>
        <begin position="300"/>
        <end position="367"/>
    </location>
</feature>
<name>A0ABY7EKU2_MYAAR</name>
<keyword evidence="7" id="KW-0238">DNA-binding</keyword>
<dbReference type="Proteomes" id="UP001164746">
    <property type="component" value="Chromosome 7"/>
</dbReference>
<dbReference type="InterPro" id="IPR043502">
    <property type="entry name" value="DNA/RNA_pol_sf"/>
</dbReference>
<comment type="similarity">
    <text evidence="1">Belongs to the DNA polymerase type-B family.</text>
</comment>
<evidence type="ECO:0000256" key="7">
    <source>
        <dbReference type="ARBA" id="ARBA00023125"/>
    </source>
</evidence>
<evidence type="ECO:0000313" key="11">
    <source>
        <dbReference type="Proteomes" id="UP001164746"/>
    </source>
</evidence>
<keyword evidence="3" id="KW-0808">Transferase</keyword>
<dbReference type="PANTHER" id="PTHR33568">
    <property type="entry name" value="DNA POLYMERASE"/>
    <property type="match status" value="1"/>
</dbReference>
<reference evidence="10" key="1">
    <citation type="submission" date="2022-11" db="EMBL/GenBank/DDBJ databases">
        <title>Centuries of genome instability and evolution in soft-shell clam transmissible cancer (bioRxiv).</title>
        <authorList>
            <person name="Hart S.F.M."/>
            <person name="Yonemitsu M.A."/>
            <person name="Giersch R.M."/>
            <person name="Beal B.F."/>
            <person name="Arriagada G."/>
            <person name="Davis B.W."/>
            <person name="Ostrander E.A."/>
            <person name="Goff S.P."/>
            <person name="Metzger M.J."/>
        </authorList>
    </citation>
    <scope>NUCLEOTIDE SEQUENCE</scope>
    <source>
        <strain evidence="10">MELC-2E11</strain>
        <tissue evidence="10">Siphon/mantle</tissue>
    </source>
</reference>
<evidence type="ECO:0000256" key="1">
    <source>
        <dbReference type="ARBA" id="ARBA00005755"/>
    </source>
</evidence>
<protein>
    <recommendedName>
        <fullName evidence="2">DNA-directed DNA polymerase</fullName>
        <ecNumber evidence="2">2.7.7.7</ecNumber>
    </recommendedName>
</protein>